<dbReference type="AlphaFoldDB" id="A0AAV0NVM3"/>
<accession>A0AAV0NVM3</accession>
<keyword evidence="3" id="KW-0520">NAD</keyword>
<evidence type="ECO:0000313" key="5">
    <source>
        <dbReference type="Proteomes" id="UP001154282"/>
    </source>
</evidence>
<dbReference type="InterPro" id="IPR022885">
    <property type="entry name" value="NDH1_su_D/H"/>
</dbReference>
<evidence type="ECO:0000313" key="4">
    <source>
        <dbReference type="EMBL" id="CAI0462420.1"/>
    </source>
</evidence>
<evidence type="ECO:0008006" key="6">
    <source>
        <dbReference type="Google" id="ProtNLM"/>
    </source>
</evidence>
<dbReference type="Proteomes" id="UP001154282">
    <property type="component" value="Unassembled WGS sequence"/>
</dbReference>
<dbReference type="GO" id="GO:0009535">
    <property type="term" value="C:chloroplast thylakoid membrane"/>
    <property type="evidence" value="ECO:0007669"/>
    <property type="project" value="TreeGrafter"/>
</dbReference>
<organism evidence="4 5">
    <name type="scientific">Linum tenue</name>
    <dbReference type="NCBI Taxonomy" id="586396"/>
    <lineage>
        <taxon>Eukaryota</taxon>
        <taxon>Viridiplantae</taxon>
        <taxon>Streptophyta</taxon>
        <taxon>Embryophyta</taxon>
        <taxon>Tracheophyta</taxon>
        <taxon>Spermatophyta</taxon>
        <taxon>Magnoliopsida</taxon>
        <taxon>eudicotyledons</taxon>
        <taxon>Gunneridae</taxon>
        <taxon>Pentapetalae</taxon>
        <taxon>rosids</taxon>
        <taxon>fabids</taxon>
        <taxon>Malpighiales</taxon>
        <taxon>Linaceae</taxon>
        <taxon>Linum</taxon>
    </lineage>
</organism>
<dbReference type="EMBL" id="CAMGYJ010000008">
    <property type="protein sequence ID" value="CAI0462420.1"/>
    <property type="molecule type" value="Genomic_DNA"/>
</dbReference>
<name>A0AAV0NVM3_9ROSI</name>
<comment type="similarity">
    <text evidence="1">Belongs to the complex I 49 kDa subunit family.</text>
</comment>
<proteinExistence type="inferred from homology"/>
<dbReference type="GO" id="GO:0016651">
    <property type="term" value="F:oxidoreductase activity, acting on NAD(P)H"/>
    <property type="evidence" value="ECO:0007669"/>
    <property type="project" value="InterPro"/>
</dbReference>
<keyword evidence="2" id="KW-1278">Translocase</keyword>
<evidence type="ECO:0000256" key="1">
    <source>
        <dbReference type="ARBA" id="ARBA00005769"/>
    </source>
</evidence>
<dbReference type="Gene3D" id="1.10.645.10">
    <property type="entry name" value="Cytochrome-c3 Hydrogenase, chain B"/>
    <property type="match status" value="1"/>
</dbReference>
<evidence type="ECO:0000256" key="3">
    <source>
        <dbReference type="ARBA" id="ARBA00023027"/>
    </source>
</evidence>
<dbReference type="PANTHER" id="PTHR11993:SF10">
    <property type="entry name" value="NADH DEHYDROGENASE [UBIQUINONE] IRON-SULFUR PROTEIN 2, MITOCHONDRIAL"/>
    <property type="match status" value="1"/>
</dbReference>
<dbReference type="SUPFAM" id="SSF56762">
    <property type="entry name" value="HydB/Nqo4-like"/>
    <property type="match status" value="1"/>
</dbReference>
<protein>
    <recommendedName>
        <fullName evidence="6">NADH-plastoquinone oxidoreductase subunit 7</fullName>
    </recommendedName>
</protein>
<dbReference type="InterPro" id="IPR029014">
    <property type="entry name" value="NiFe-Hase_large"/>
</dbReference>
<keyword evidence="5" id="KW-1185">Reference proteome</keyword>
<evidence type="ECO:0000256" key="2">
    <source>
        <dbReference type="ARBA" id="ARBA00022967"/>
    </source>
</evidence>
<sequence length="51" mass="5877">MFTEAIIVNGTEQLGNIQVPKRASYIRDILLELSRITSHLLWLGPFMVDIY</sequence>
<dbReference type="PANTHER" id="PTHR11993">
    <property type="entry name" value="NADH-UBIQUINONE OXIDOREDUCTASE 49 KDA SUBUNIT"/>
    <property type="match status" value="1"/>
</dbReference>
<reference evidence="4" key="1">
    <citation type="submission" date="2022-08" db="EMBL/GenBank/DDBJ databases">
        <authorList>
            <person name="Gutierrez-Valencia J."/>
        </authorList>
    </citation>
    <scope>NUCLEOTIDE SEQUENCE</scope>
</reference>
<gene>
    <name evidence="4" type="ORF">LITE_LOCUS35347</name>
</gene>
<comment type="caution">
    <text evidence="4">The sequence shown here is derived from an EMBL/GenBank/DDBJ whole genome shotgun (WGS) entry which is preliminary data.</text>
</comment>